<feature type="region of interest" description="Disordered" evidence="1">
    <location>
        <begin position="328"/>
        <end position="363"/>
    </location>
</feature>
<feature type="compositionally biased region" description="Basic residues" evidence="1">
    <location>
        <begin position="409"/>
        <end position="418"/>
    </location>
</feature>
<organism evidence="2 3">
    <name type="scientific">Variovorax paradoxus</name>
    <dbReference type="NCBI Taxonomy" id="34073"/>
    <lineage>
        <taxon>Bacteria</taxon>
        <taxon>Pseudomonadati</taxon>
        <taxon>Pseudomonadota</taxon>
        <taxon>Betaproteobacteria</taxon>
        <taxon>Burkholderiales</taxon>
        <taxon>Comamonadaceae</taxon>
        <taxon>Variovorax</taxon>
    </lineage>
</organism>
<feature type="compositionally biased region" description="Basic residues" evidence="1">
    <location>
        <begin position="426"/>
        <end position="442"/>
    </location>
</feature>
<dbReference type="Proteomes" id="UP000326780">
    <property type="component" value="Chromosome"/>
</dbReference>
<feature type="compositionally biased region" description="Low complexity" evidence="1">
    <location>
        <begin position="339"/>
        <end position="355"/>
    </location>
</feature>
<dbReference type="GO" id="GO:0009236">
    <property type="term" value="P:cobalamin biosynthetic process"/>
    <property type="evidence" value="ECO:0007669"/>
    <property type="project" value="InterPro"/>
</dbReference>
<proteinExistence type="predicted"/>
<feature type="region of interest" description="Disordered" evidence="1">
    <location>
        <begin position="407"/>
        <end position="466"/>
    </location>
</feature>
<evidence type="ECO:0000313" key="3">
    <source>
        <dbReference type="Proteomes" id="UP000326780"/>
    </source>
</evidence>
<evidence type="ECO:0000313" key="2">
    <source>
        <dbReference type="EMBL" id="QFZ84517.1"/>
    </source>
</evidence>
<reference evidence="2 3" key="1">
    <citation type="submission" date="2019-10" db="EMBL/GenBank/DDBJ databases">
        <title>Complete genome sequence of Variovorax paradoxus 5C-2.</title>
        <authorList>
            <person name="Gogoleva N.E."/>
            <person name="Balkin A.S."/>
        </authorList>
    </citation>
    <scope>NUCLEOTIDE SEQUENCE [LARGE SCALE GENOMIC DNA]</scope>
    <source>
        <strain evidence="2 3">5C-2</strain>
    </source>
</reference>
<gene>
    <name evidence="2" type="ORF">GFK26_17970</name>
</gene>
<feature type="region of interest" description="Disordered" evidence="1">
    <location>
        <begin position="251"/>
        <end position="274"/>
    </location>
</feature>
<dbReference type="AlphaFoldDB" id="A0A5Q0M6T9"/>
<sequence>MPGAPSKGSFLKLMQRINDTRFFTMKQDIQVIRDSIGKIVSMLTSRAIKVTQRGVKAYVAYDPKTGKIKVVNVPYLPDDATPEFIAAVQGFLDHEVGHVLFTDQKVVIAASKLGAKVANLANIVEDVFIERKMTEAFQGSSHNLEQVRKFYLERICGKGITDALAAGDQKKAEGYAFVAAFRAWAGQTSAQDFIKQPHVAPLVEPLKAKLGDDILRKLTRVSSSQECLDLALEVKKALTLRRHLLPRPRRPLRRQSHPRHLRRRKTTIRTRSKTKTTISRAARRRATQATTTRAMRAPRSRKAMTWMTRATRPTPGHLPLVAVVMTRTKSPSPKATKSRATTPRRAPLPTPQTRAKTTTRVKMLHRATPPPTAMRRTTAATGCRATVTNRRRRPRATAKMAQRVMQSRAKARHRKKLAPKATPARPARRCRVARTKMLKPPRKTPSATSARSSRRSVTSTTPSAKV</sequence>
<name>A0A5Q0M6T9_VARPD</name>
<evidence type="ECO:0000256" key="1">
    <source>
        <dbReference type="SAM" id="MobiDB-lite"/>
    </source>
</evidence>
<dbReference type="EMBL" id="CP045644">
    <property type="protein sequence ID" value="QFZ84517.1"/>
    <property type="molecule type" value="Genomic_DNA"/>
</dbReference>
<accession>A0A5Q0M6T9</accession>
<dbReference type="InterPro" id="IPR006538">
    <property type="entry name" value="CobT"/>
</dbReference>
<dbReference type="Pfam" id="PF06213">
    <property type="entry name" value="CobT"/>
    <property type="match status" value="1"/>
</dbReference>
<protein>
    <submittedName>
        <fullName evidence="2">Uncharacterized protein</fullName>
    </submittedName>
</protein>
<feature type="compositionally biased region" description="Low complexity" evidence="1">
    <location>
        <begin position="444"/>
        <end position="466"/>
    </location>
</feature>